<dbReference type="PANTHER" id="PTHR16308">
    <property type="entry name" value="UBIQUITIN ASSOCIATED PROTEIN 2-LIKE/LINGERER"/>
    <property type="match status" value="1"/>
</dbReference>
<evidence type="ECO:0000256" key="15">
    <source>
        <dbReference type="ARBA" id="ARBA00023242"/>
    </source>
</evidence>
<keyword evidence="12" id="KW-0779">Telomere</keyword>
<dbReference type="STRING" id="342668.A0A2P2SXG5"/>
<dbReference type="EMBL" id="KV460206">
    <property type="protein sequence ID" value="OBU01527.1"/>
    <property type="molecule type" value="Genomic_DNA"/>
</dbReference>
<feature type="compositionally biased region" description="Low complexity" evidence="16">
    <location>
        <begin position="483"/>
        <end position="517"/>
    </location>
</feature>
<evidence type="ECO:0000256" key="7">
    <source>
        <dbReference type="ARBA" id="ARBA00022490"/>
    </source>
</evidence>
<feature type="compositionally biased region" description="Low complexity" evidence="16">
    <location>
        <begin position="282"/>
        <end position="312"/>
    </location>
</feature>
<dbReference type="GeneID" id="28833747"/>
<evidence type="ECO:0000256" key="13">
    <source>
        <dbReference type="ARBA" id="ARBA00023125"/>
    </source>
</evidence>
<comment type="similarity">
    <text evidence="4">Belongs to the DEF1 family.</text>
</comment>
<protein>
    <recommendedName>
        <fullName evidence="5">RNA polymerase II degradation factor 1</fullName>
    </recommendedName>
</protein>
<feature type="compositionally biased region" description="Basic and acidic residues" evidence="16">
    <location>
        <begin position="248"/>
        <end position="263"/>
    </location>
</feature>
<evidence type="ECO:0000313" key="18">
    <source>
        <dbReference type="EMBL" id="OBU01527.1"/>
    </source>
</evidence>
<feature type="compositionally biased region" description="Low complexity" evidence="16">
    <location>
        <begin position="461"/>
        <end position="471"/>
    </location>
</feature>
<keyword evidence="11" id="KW-0832">Ubl conjugation</keyword>
<dbReference type="InterPro" id="IPR051833">
    <property type="entry name" value="TC-DDR_regulator"/>
</dbReference>
<keyword evidence="15" id="KW-0539">Nucleus</keyword>
<feature type="compositionally biased region" description="Low complexity" evidence="16">
    <location>
        <begin position="891"/>
        <end position="904"/>
    </location>
</feature>
<evidence type="ECO:0000256" key="5">
    <source>
        <dbReference type="ARBA" id="ARBA00020536"/>
    </source>
</evidence>
<feature type="compositionally biased region" description="Polar residues" evidence="16">
    <location>
        <begin position="534"/>
        <end position="544"/>
    </location>
</feature>
<dbReference type="Proteomes" id="UP000091956">
    <property type="component" value="Unassembled WGS sequence"/>
</dbReference>
<feature type="compositionally biased region" description="Low complexity" evidence="16">
    <location>
        <begin position="335"/>
        <end position="344"/>
    </location>
</feature>
<dbReference type="SUPFAM" id="SSF46934">
    <property type="entry name" value="UBA-like"/>
    <property type="match status" value="1"/>
</dbReference>
<feature type="compositionally biased region" description="Low complexity" evidence="16">
    <location>
        <begin position="917"/>
        <end position="937"/>
    </location>
</feature>
<keyword evidence="10" id="KW-0833">Ubl conjugation pathway</keyword>
<evidence type="ECO:0000256" key="8">
    <source>
        <dbReference type="ARBA" id="ARBA00022553"/>
    </source>
</evidence>
<feature type="region of interest" description="Disordered" evidence="16">
    <location>
        <begin position="245"/>
        <end position="392"/>
    </location>
</feature>
<feature type="compositionally biased region" description="Acidic residues" evidence="16">
    <location>
        <begin position="426"/>
        <end position="436"/>
    </location>
</feature>
<feature type="region of interest" description="Disordered" evidence="16">
    <location>
        <begin position="724"/>
        <end position="937"/>
    </location>
</feature>
<dbReference type="GO" id="GO:0003677">
    <property type="term" value="F:DNA binding"/>
    <property type="evidence" value="ECO:0007669"/>
    <property type="project" value="UniProtKB-KW"/>
</dbReference>
<evidence type="ECO:0000256" key="11">
    <source>
        <dbReference type="ARBA" id="ARBA00022843"/>
    </source>
</evidence>
<evidence type="ECO:0000256" key="2">
    <source>
        <dbReference type="ARBA" id="ARBA00004496"/>
    </source>
</evidence>
<keyword evidence="6" id="KW-0158">Chromosome</keyword>
<evidence type="ECO:0000256" key="9">
    <source>
        <dbReference type="ARBA" id="ARBA00022763"/>
    </source>
</evidence>
<organism evidence="18 19">
    <name type="scientific">Pseudogymnoascus verrucosus</name>
    <dbReference type="NCBI Taxonomy" id="342668"/>
    <lineage>
        <taxon>Eukaryota</taxon>
        <taxon>Fungi</taxon>
        <taxon>Dikarya</taxon>
        <taxon>Ascomycota</taxon>
        <taxon>Pezizomycotina</taxon>
        <taxon>Leotiomycetes</taxon>
        <taxon>Thelebolales</taxon>
        <taxon>Thelebolaceae</taxon>
        <taxon>Pseudogymnoascus</taxon>
    </lineage>
</organism>
<name>A0A2P2SXG5_9PEZI</name>
<accession>A0A2P2SXG5</accession>
<sequence length="937" mass="96883">MSEVQSRPSAPRGRGASRGGRAGFGSRGGAGRGGRSHATNGDRLDSASAPSIEGDAGVGLLKKQYGTKVATIKEMYPDWTDEDVVFALQETGGDLELAVERITDGTITQWGEVSKAKKDRSKSKVKETAANIHTDSGNAPRAARSGADSGRGGRGRGSSERARGGRGRGAATVQTNGTHTKPAAPLSVPTDQSVVWNASAKEAPSDDTKPEESWGGAADIAKAVVSTVVPDGKRTWASMFKAEPAPKPVEKKAPVEKVPEKVAPEAPVEPEATEETPKAEVAEPVVAAKEPVQEEAPAAEAPPVEADAALPPSKDELTETNLEQVLDESGPPPSATVASTAASSWDPRSGATSGTPYSGLQGQPAAARPTTSGFAASAMKATGPAPRVASYQRRVLDQEEAVRMPGNREVDRAAVQFGAFSLGGAGEEDVDGDREEPETRAQPPQHSPIAHPRASLPPAPAQAAAEGLPTAKEPQGLPSAPHPVAAPGLPTPLPGAQSMSQQGSQGGQYSQYGRYGQPAGQEQSAFGQKPYDPFSQQAPATASQYEGYPNQPNQAQTQAQAGAFSSAPSEYSQYYTADQQRHAYQNYYGQQYGQQQSAQTQEGPSTQQRAFSGYNAPPTDTASPFPQSSAQQTQSRYATAGEAQTSGHTTPNPVAQAQQAAQTTQAQQAHPSQPQGQPGAQYPYGNPYYSSPYYAAYMTNYQQGYGQGSYGAGPYGGKGGMYNQPHQYGMSPQAPYDHASSPAAAGAFSQSSLHGRESAVGGGLNEYGRGGSQQSQAAQPLGASGGFDAFGRNSSYQGQGQQYGQGSQQGAGDDLKSFGDAKSANGPAPSTAQAARPGSAANTAPGQSTLPPPQSSQQSYGGYPSHLQQQQHTAHGAQTGSQYGALGGLGAHQAAGQGHQSSQYGGAGGYGQGQGFTGSYYGNNQQQRGGWGNNYQH</sequence>
<dbReference type="GO" id="GO:0043130">
    <property type="term" value="F:ubiquitin binding"/>
    <property type="evidence" value="ECO:0007669"/>
    <property type="project" value="InterPro"/>
</dbReference>
<dbReference type="AlphaFoldDB" id="A0A2P2SXG5"/>
<dbReference type="InterPro" id="IPR003892">
    <property type="entry name" value="CUE"/>
</dbReference>
<keyword evidence="19" id="KW-1185">Reference proteome</keyword>
<dbReference type="GO" id="GO:0000781">
    <property type="term" value="C:chromosome, telomeric region"/>
    <property type="evidence" value="ECO:0007669"/>
    <property type="project" value="UniProtKB-SubCell"/>
</dbReference>
<feature type="compositionally biased region" description="Polar residues" evidence="16">
    <location>
        <begin position="350"/>
        <end position="361"/>
    </location>
</feature>
<feature type="compositionally biased region" description="Gly residues" evidence="16">
    <location>
        <begin position="905"/>
        <end position="916"/>
    </location>
</feature>
<dbReference type="InterPro" id="IPR009060">
    <property type="entry name" value="UBA-like_sf"/>
</dbReference>
<feature type="region of interest" description="Disordered" evidence="16">
    <location>
        <begin position="1"/>
        <end position="60"/>
    </location>
</feature>
<dbReference type="GO" id="GO:0005634">
    <property type="term" value="C:nucleus"/>
    <property type="evidence" value="ECO:0007669"/>
    <property type="project" value="UniProtKB-SubCell"/>
</dbReference>
<feature type="compositionally biased region" description="Low complexity" evidence="16">
    <location>
        <begin position="649"/>
        <end position="684"/>
    </location>
</feature>
<comment type="subcellular location">
    <subcellularLocation>
        <location evidence="3">Chromosome</location>
        <location evidence="3">Telomere</location>
    </subcellularLocation>
    <subcellularLocation>
        <location evidence="2">Cytoplasm</location>
    </subcellularLocation>
    <subcellularLocation>
        <location evidence="1">Nucleus</location>
    </subcellularLocation>
</comment>
<keyword evidence="9" id="KW-0227">DNA damage</keyword>
<dbReference type="InterPro" id="IPR041803">
    <property type="entry name" value="DEF1_CUE"/>
</dbReference>
<feature type="compositionally biased region" description="Low complexity" evidence="16">
    <location>
        <begin position="772"/>
        <end position="782"/>
    </location>
</feature>
<dbReference type="PROSITE" id="PS51140">
    <property type="entry name" value="CUE"/>
    <property type="match status" value="1"/>
</dbReference>
<proteinExistence type="inferred from homology"/>
<reference evidence="19" key="2">
    <citation type="journal article" date="2018" name="Nat. Commun.">
        <title>Extreme sensitivity to ultraviolet light in the fungal pathogen causing white-nose syndrome of bats.</title>
        <authorList>
            <person name="Palmer J.M."/>
            <person name="Drees K.P."/>
            <person name="Foster J.T."/>
            <person name="Lindner D.L."/>
        </authorList>
    </citation>
    <scope>NUCLEOTIDE SEQUENCE [LARGE SCALE GENOMIC DNA]</scope>
    <source>
        <strain evidence="19">UAMH 10579</strain>
    </source>
</reference>
<evidence type="ECO:0000313" key="19">
    <source>
        <dbReference type="Proteomes" id="UP000091956"/>
    </source>
</evidence>
<keyword evidence="14" id="KW-0234">DNA repair</keyword>
<evidence type="ECO:0000256" key="3">
    <source>
        <dbReference type="ARBA" id="ARBA00004574"/>
    </source>
</evidence>
<feature type="compositionally biased region" description="Low complexity" evidence="16">
    <location>
        <begin position="1"/>
        <end position="14"/>
    </location>
</feature>
<dbReference type="PANTHER" id="PTHR16308:SF13">
    <property type="entry name" value="PROTEIN LINGERER"/>
    <property type="match status" value="1"/>
</dbReference>
<dbReference type="CDD" id="cd14368">
    <property type="entry name" value="CUE_DEF1_like"/>
    <property type="match status" value="1"/>
</dbReference>
<dbReference type="RefSeq" id="XP_018135259.1">
    <property type="nucleotide sequence ID" value="XM_018269893.2"/>
</dbReference>
<feature type="compositionally biased region" description="Polar residues" evidence="16">
    <location>
        <begin position="568"/>
        <end position="578"/>
    </location>
</feature>
<dbReference type="OrthoDB" id="5396806at2759"/>
<feature type="compositionally biased region" description="Gly residues" evidence="16">
    <location>
        <begin position="16"/>
        <end position="33"/>
    </location>
</feature>
<evidence type="ECO:0000256" key="12">
    <source>
        <dbReference type="ARBA" id="ARBA00022895"/>
    </source>
</evidence>
<feature type="compositionally biased region" description="Low complexity" evidence="16">
    <location>
        <begin position="549"/>
        <end position="567"/>
    </location>
</feature>
<feature type="compositionally biased region" description="Low complexity" evidence="16">
    <location>
        <begin position="584"/>
        <end position="603"/>
    </location>
</feature>
<keyword evidence="13" id="KW-0238">DNA-binding</keyword>
<evidence type="ECO:0000256" key="14">
    <source>
        <dbReference type="ARBA" id="ARBA00023204"/>
    </source>
</evidence>
<feature type="compositionally biased region" description="Low complexity" evidence="16">
    <location>
        <begin position="845"/>
        <end position="884"/>
    </location>
</feature>
<feature type="region of interest" description="Disordered" evidence="16">
    <location>
        <begin position="110"/>
        <end position="192"/>
    </location>
</feature>
<keyword evidence="7" id="KW-0963">Cytoplasm</keyword>
<dbReference type="GO" id="GO:0005737">
    <property type="term" value="C:cytoplasm"/>
    <property type="evidence" value="ECO:0007669"/>
    <property type="project" value="UniProtKB-SubCell"/>
</dbReference>
<keyword evidence="8" id="KW-0597">Phosphoprotein</keyword>
<dbReference type="GO" id="GO:0006281">
    <property type="term" value="P:DNA repair"/>
    <property type="evidence" value="ECO:0007669"/>
    <property type="project" value="UniProtKB-KW"/>
</dbReference>
<feature type="region of interest" description="Disordered" evidence="16">
    <location>
        <begin position="419"/>
        <end position="684"/>
    </location>
</feature>
<evidence type="ECO:0000259" key="17">
    <source>
        <dbReference type="PROSITE" id="PS51140"/>
    </source>
</evidence>
<feature type="compositionally biased region" description="Gly residues" evidence="16">
    <location>
        <begin position="760"/>
        <end position="771"/>
    </location>
</feature>
<dbReference type="Pfam" id="PF02845">
    <property type="entry name" value="CUE"/>
    <property type="match status" value="1"/>
</dbReference>
<evidence type="ECO:0000256" key="6">
    <source>
        <dbReference type="ARBA" id="ARBA00022454"/>
    </source>
</evidence>
<feature type="compositionally biased region" description="Polar residues" evidence="16">
    <location>
        <begin position="618"/>
        <end position="648"/>
    </location>
</feature>
<reference evidence="18 19" key="1">
    <citation type="submission" date="2016-03" db="EMBL/GenBank/DDBJ databases">
        <title>Comparative genomics of Pseudogymnoascus destructans, the fungus causing white-nose syndrome of bats.</title>
        <authorList>
            <person name="Palmer J.M."/>
            <person name="Drees K.P."/>
            <person name="Foster J.T."/>
            <person name="Lindner D.L."/>
        </authorList>
    </citation>
    <scope>NUCLEOTIDE SEQUENCE [LARGE SCALE GENOMIC DNA]</scope>
    <source>
        <strain evidence="18 19">UAMH 10579</strain>
    </source>
</reference>
<feature type="domain" description="CUE" evidence="17">
    <location>
        <begin position="64"/>
        <end position="107"/>
    </location>
</feature>
<evidence type="ECO:0000256" key="16">
    <source>
        <dbReference type="SAM" id="MobiDB-lite"/>
    </source>
</evidence>
<evidence type="ECO:0000256" key="1">
    <source>
        <dbReference type="ARBA" id="ARBA00004123"/>
    </source>
</evidence>
<evidence type="ECO:0000256" key="10">
    <source>
        <dbReference type="ARBA" id="ARBA00022786"/>
    </source>
</evidence>
<gene>
    <name evidence="18" type="ORF">VE01_00361</name>
</gene>
<evidence type="ECO:0000256" key="4">
    <source>
        <dbReference type="ARBA" id="ARBA00005491"/>
    </source>
</evidence>